<proteinExistence type="predicted"/>
<dbReference type="AlphaFoldDB" id="A0A5S9IUJ7"/>
<reference evidence="3 4" key="1">
    <citation type="submission" date="2019-08" db="EMBL/GenBank/DDBJ databases">
        <title>Complete genome sequence of Candidatus Uab amorphum.</title>
        <authorList>
            <person name="Shiratori T."/>
            <person name="Suzuki S."/>
            <person name="Kakizawa Y."/>
            <person name="Ishida K."/>
        </authorList>
    </citation>
    <scope>NUCLEOTIDE SEQUENCE [LARGE SCALE GENOMIC DNA]</scope>
    <source>
        <strain evidence="3 4">SRT547</strain>
    </source>
</reference>
<keyword evidence="1" id="KW-0175">Coiled coil</keyword>
<feature type="domain" description="Cytochrome c-552/4" evidence="2">
    <location>
        <begin position="279"/>
        <end position="354"/>
    </location>
</feature>
<dbReference type="InterPro" id="IPR023155">
    <property type="entry name" value="Cyt_c-552/4"/>
</dbReference>
<evidence type="ECO:0000313" key="4">
    <source>
        <dbReference type="Proteomes" id="UP000326354"/>
    </source>
</evidence>
<dbReference type="SUPFAM" id="SSF48695">
    <property type="entry name" value="Multiheme cytochromes"/>
    <property type="match status" value="1"/>
</dbReference>
<name>A0A5S9IUJ7_UABAM</name>
<dbReference type="KEGG" id="uam:UABAM_05242"/>
<sequence length="559" mass="65264">MKLYTLLFINLFIFAIFAFSQENYLYISDIEVSSKNKKGKKWDSLLGKPDIILHVDIWQENRWTNVFVSKKYQDSVKIDEVLETQVSILLDQKIRMTLFDIDMSNNDLIGQYEFTVSKTTILGKKQNVDFDNVKKLVYYTLPYSHKNNKSLYKNFSEISLLKKKKEKQQKIIQRQKQEIQRLKKKLESIDRVINQVIEELGIGDEDIYKNISKYKAEQKKLAKQEKLEKMTKERKKTWQKILQITRSLKLSKNELEQMRSNFDRKRRPTNYKKIVTADKCSECHRKETAQWKKTPHYKTKWMPLRANAKQISKKLGLMGSIKRSGRCVKCHFTQQEQRGKPKAVSGVSCESCHGEGKDWLYIHNNFDIPRKKRLESAAKKGMGNTLDIYNIAQKCYACHSVLDEELVNKGGHRAGSRNFEFVSWSQGMERHNFVRSRNAQNAETTKQRLRVMFVVGAMLDLEYALRGIAKATQKGIYFTNAMERAKIGYRRLVALQNKADIHEISELLKLFKKLSLRPGNHEQLLAGANLIILKAKKFTKNHDGSKLESLDAIIPKNYK</sequence>
<dbReference type="OrthoDB" id="257578at2"/>
<dbReference type="Gene3D" id="1.10.1130.10">
    <property type="entry name" value="Flavocytochrome C3, Chain A"/>
    <property type="match status" value="1"/>
</dbReference>
<protein>
    <submittedName>
        <fullName evidence="3">Cytochrome c554</fullName>
    </submittedName>
</protein>
<feature type="coiled-coil region" evidence="1">
    <location>
        <begin position="158"/>
        <end position="233"/>
    </location>
</feature>
<organism evidence="3 4">
    <name type="scientific">Uabimicrobium amorphum</name>
    <dbReference type="NCBI Taxonomy" id="2596890"/>
    <lineage>
        <taxon>Bacteria</taxon>
        <taxon>Pseudomonadati</taxon>
        <taxon>Planctomycetota</taxon>
        <taxon>Candidatus Uabimicrobiia</taxon>
        <taxon>Candidatus Uabimicrobiales</taxon>
        <taxon>Candidatus Uabimicrobiaceae</taxon>
        <taxon>Candidatus Uabimicrobium</taxon>
    </lineage>
</organism>
<dbReference type="EMBL" id="AP019860">
    <property type="protein sequence ID" value="BBM86845.1"/>
    <property type="molecule type" value="Genomic_DNA"/>
</dbReference>
<dbReference type="Proteomes" id="UP000326354">
    <property type="component" value="Chromosome"/>
</dbReference>
<dbReference type="RefSeq" id="WP_151970883.1">
    <property type="nucleotide sequence ID" value="NZ_AP019860.1"/>
</dbReference>
<dbReference type="InterPro" id="IPR036280">
    <property type="entry name" value="Multihaem_cyt_sf"/>
</dbReference>
<accession>A0A5S9IUJ7</accession>
<evidence type="ECO:0000259" key="2">
    <source>
        <dbReference type="Pfam" id="PF13435"/>
    </source>
</evidence>
<evidence type="ECO:0000313" key="3">
    <source>
        <dbReference type="EMBL" id="BBM86845.1"/>
    </source>
</evidence>
<keyword evidence="4" id="KW-1185">Reference proteome</keyword>
<dbReference type="Pfam" id="PF13435">
    <property type="entry name" value="Cytochrome_C554"/>
    <property type="match status" value="1"/>
</dbReference>
<gene>
    <name evidence="3" type="ORF">UABAM_05242</name>
</gene>
<evidence type="ECO:0000256" key="1">
    <source>
        <dbReference type="SAM" id="Coils"/>
    </source>
</evidence>